<proteinExistence type="predicted"/>
<dbReference type="OrthoDB" id="1491846at2"/>
<dbReference type="GO" id="GO:0016757">
    <property type="term" value="F:glycosyltransferase activity"/>
    <property type="evidence" value="ECO:0007669"/>
    <property type="project" value="UniProtKB-KW"/>
</dbReference>
<keyword evidence="2" id="KW-0328">Glycosyltransferase</keyword>
<keyword evidence="2" id="KW-0808">Transferase</keyword>
<feature type="transmembrane region" description="Helical" evidence="1">
    <location>
        <begin position="279"/>
        <end position="295"/>
    </location>
</feature>
<dbReference type="RefSeq" id="WP_105216262.1">
    <property type="nucleotide sequence ID" value="NZ_CP027062.1"/>
</dbReference>
<gene>
    <name evidence="2" type="ORF">C5O00_07460</name>
</gene>
<dbReference type="AlphaFoldDB" id="A0A2S0HWF6"/>
<feature type="transmembrane region" description="Helical" evidence="1">
    <location>
        <begin position="236"/>
        <end position="259"/>
    </location>
</feature>
<reference evidence="2 3" key="1">
    <citation type="submission" date="2018-02" db="EMBL/GenBank/DDBJ databases">
        <title>Genomic analysis of the strain RR4-38 isolated from a seawater recirculating aquaculture system.</title>
        <authorList>
            <person name="Kim Y.-S."/>
            <person name="Jang Y.H."/>
            <person name="Kim K.-H."/>
        </authorList>
    </citation>
    <scope>NUCLEOTIDE SEQUENCE [LARGE SCALE GENOMIC DNA]</scope>
    <source>
        <strain evidence="2 3">RR4-38</strain>
    </source>
</reference>
<feature type="transmembrane region" description="Helical" evidence="1">
    <location>
        <begin position="160"/>
        <end position="182"/>
    </location>
</feature>
<keyword evidence="1" id="KW-1133">Transmembrane helix</keyword>
<feature type="transmembrane region" description="Helical" evidence="1">
    <location>
        <begin position="428"/>
        <end position="447"/>
    </location>
</feature>
<accession>A0A2S0HWF6</accession>
<feature type="transmembrane region" description="Helical" evidence="1">
    <location>
        <begin position="339"/>
        <end position="358"/>
    </location>
</feature>
<organism evidence="2 3">
    <name type="scientific">Pukyongia salina</name>
    <dbReference type="NCBI Taxonomy" id="2094025"/>
    <lineage>
        <taxon>Bacteria</taxon>
        <taxon>Pseudomonadati</taxon>
        <taxon>Bacteroidota</taxon>
        <taxon>Flavobacteriia</taxon>
        <taxon>Flavobacteriales</taxon>
        <taxon>Flavobacteriaceae</taxon>
        <taxon>Pukyongia</taxon>
    </lineage>
</organism>
<feature type="transmembrane region" description="Helical" evidence="1">
    <location>
        <begin position="36"/>
        <end position="52"/>
    </location>
</feature>
<dbReference type="EMBL" id="CP027062">
    <property type="protein sequence ID" value="AVI51021.1"/>
    <property type="molecule type" value="Genomic_DNA"/>
</dbReference>
<feature type="transmembrane region" description="Helical" evidence="1">
    <location>
        <begin position="402"/>
        <end position="419"/>
    </location>
</feature>
<evidence type="ECO:0000313" key="2">
    <source>
        <dbReference type="EMBL" id="AVI51021.1"/>
    </source>
</evidence>
<dbReference type="KEGG" id="aue:C5O00_07460"/>
<sequence>MFSYIKNYRIPLVIALLCAIFYGSFAYDLLRSDFIKLISLYTALFVFTYYLIKIFGWNFWLLAGMGIVFRLLFLPAIPNLSQDFYRFLWDGQLISQAVNPYIFTPEMFISNPTNFPGVEIATATELYAGMGQLNGSHFSNYPPVNQLFFAIAGFFTGKSIMASVIVLRLIIILADIGILYFGKKLLEHFKLPIHRIFWFFLNPFIIIELCGNLHFEGVMLFFLIWSLYLLIHKKWLFSAVLLGLSISVKLIPLIFLPLYYQYFVDKGLFGTGFWKLKKFYWMVLATVIVSFLPFYSSEFARNFLKTISLWFQDFEFNASVFYVIRWIGFQVNGWDPIQTVGKILPLIVIAFVLSISFFRRNKTGKQLFTGMLFAISFYFLLSTTVHPWYVATPLLLCLFTKYRFPILWSGLVFLSYSAYRAEGYSENMWLVATEYILLLSFAIWEITRSFQTRLSAT</sequence>
<feature type="transmembrane region" description="Helical" evidence="1">
    <location>
        <begin position="307"/>
        <end position="327"/>
    </location>
</feature>
<feature type="transmembrane region" description="Helical" evidence="1">
    <location>
        <begin position="213"/>
        <end position="231"/>
    </location>
</feature>
<keyword evidence="1" id="KW-0472">Membrane</keyword>
<feature type="transmembrane region" description="Helical" evidence="1">
    <location>
        <begin position="370"/>
        <end position="390"/>
    </location>
</feature>
<dbReference type="Pfam" id="PF26314">
    <property type="entry name" value="MptA_B_family"/>
    <property type="match status" value="1"/>
</dbReference>
<dbReference type="Proteomes" id="UP000238442">
    <property type="component" value="Chromosome"/>
</dbReference>
<keyword evidence="3" id="KW-1185">Reference proteome</keyword>
<name>A0A2S0HWF6_9FLAO</name>
<protein>
    <submittedName>
        <fullName evidence="2">Mannosyltransferase</fullName>
    </submittedName>
</protein>
<evidence type="ECO:0000313" key="3">
    <source>
        <dbReference type="Proteomes" id="UP000238442"/>
    </source>
</evidence>
<evidence type="ECO:0000256" key="1">
    <source>
        <dbReference type="SAM" id="Phobius"/>
    </source>
</evidence>
<keyword evidence="1" id="KW-0812">Transmembrane</keyword>